<dbReference type="RefSeq" id="WP_013740245.1">
    <property type="nucleotide sequence ID" value="NC_015436.1"/>
</dbReference>
<dbReference type="AlphaFoldDB" id="F4GKG9"/>
<dbReference type="HOGENOM" id="CLU_060699_0_1_12"/>
<dbReference type="PROSITE" id="PS51000">
    <property type="entry name" value="HTH_DEOR_2"/>
    <property type="match status" value="1"/>
</dbReference>
<dbReference type="Gene3D" id="3.40.50.1360">
    <property type="match status" value="1"/>
</dbReference>
<name>F4GKG9_PARC1</name>
<accession>F4GKG9</accession>
<evidence type="ECO:0000313" key="6">
    <source>
        <dbReference type="Proteomes" id="UP000007939"/>
    </source>
</evidence>
<dbReference type="OrthoDB" id="308679at2"/>
<sequence length="251" mass="27298">MVGLDKREGQILALLQDGEEHSVARLSELLGVSAVTIRADLKSLELKGMVIRSRGTAIPAFHPQLMEKQGRNTAEKEAIARLAATFVSDGDSIMISNGTTCALIARYLFGKRDIQIVTNSTLVLPYVRVNGNISLTLVGGEFRPQAEALVGPSAVKQIEDYHVSTAFFGTDGLTLEYGLTTALVENADILRRMCSQAGRRILTVDSSKLGNKGFVRILPLTDVDILITDSGMPEETIRDIREMGVDVRIAR</sequence>
<dbReference type="InterPro" id="IPR018356">
    <property type="entry name" value="Tscrpt_reg_HTH_DeoR_CS"/>
</dbReference>
<dbReference type="SUPFAM" id="SSF46785">
    <property type="entry name" value="Winged helix' DNA-binding domain"/>
    <property type="match status" value="1"/>
</dbReference>
<dbReference type="PROSITE" id="PS00894">
    <property type="entry name" value="HTH_DEOR_1"/>
    <property type="match status" value="1"/>
</dbReference>
<gene>
    <name evidence="5" type="ordered locus">Spico_1654</name>
</gene>
<dbReference type="Gene3D" id="1.10.10.10">
    <property type="entry name" value="Winged helix-like DNA-binding domain superfamily/Winged helix DNA-binding domain"/>
    <property type="match status" value="1"/>
</dbReference>
<evidence type="ECO:0000313" key="5">
    <source>
        <dbReference type="EMBL" id="AEC02852.1"/>
    </source>
</evidence>
<dbReference type="STRING" id="760011.Spico_1654"/>
<keyword evidence="6" id="KW-1185">Reference proteome</keyword>
<dbReference type="Proteomes" id="UP000007939">
    <property type="component" value="Chromosome"/>
</dbReference>
<dbReference type="KEGG" id="scc:Spico_1654"/>
<dbReference type="InterPro" id="IPR014036">
    <property type="entry name" value="DeoR-like_C"/>
</dbReference>
<dbReference type="PANTHER" id="PTHR30363:SF44">
    <property type="entry name" value="AGA OPERON TRANSCRIPTIONAL REPRESSOR-RELATED"/>
    <property type="match status" value="1"/>
</dbReference>
<keyword evidence="2" id="KW-0238">DNA-binding</keyword>
<dbReference type="GO" id="GO:0003677">
    <property type="term" value="F:DNA binding"/>
    <property type="evidence" value="ECO:0007669"/>
    <property type="project" value="UniProtKB-KW"/>
</dbReference>
<reference evidence="6" key="1">
    <citation type="submission" date="2011-04" db="EMBL/GenBank/DDBJ databases">
        <title>The complete genome of Spirochaeta coccoides DSM 17374.</title>
        <authorList>
            <person name="Lucas S."/>
            <person name="Copeland A."/>
            <person name="Lapidus A."/>
            <person name="Bruce D."/>
            <person name="Goodwin L."/>
            <person name="Pitluck S."/>
            <person name="Peters L."/>
            <person name="Kyrpides N."/>
            <person name="Mavromatis K."/>
            <person name="Pagani I."/>
            <person name="Ivanova N."/>
            <person name="Ovchinnikova G."/>
            <person name="Lu M."/>
            <person name="Detter J.C."/>
            <person name="Tapia R."/>
            <person name="Han C."/>
            <person name="Land M."/>
            <person name="Hauser L."/>
            <person name="Markowitz V."/>
            <person name="Cheng J.-F."/>
            <person name="Hugenholtz P."/>
            <person name="Woyke T."/>
            <person name="Wu D."/>
            <person name="Spring S."/>
            <person name="Schroeder M."/>
            <person name="Brambilla E."/>
            <person name="Klenk H.-P."/>
            <person name="Eisen J.A."/>
        </authorList>
    </citation>
    <scope>NUCLEOTIDE SEQUENCE [LARGE SCALE GENOMIC DNA]</scope>
    <source>
        <strain evidence="6">ATCC BAA-1237 / DSM 17374 / SPN1</strain>
    </source>
</reference>
<keyword evidence="3" id="KW-0804">Transcription</keyword>
<dbReference type="EMBL" id="CP002659">
    <property type="protein sequence ID" value="AEC02852.1"/>
    <property type="molecule type" value="Genomic_DNA"/>
</dbReference>
<keyword evidence="1" id="KW-0805">Transcription regulation</keyword>
<reference evidence="5 6" key="2">
    <citation type="journal article" date="2012" name="Stand. Genomic Sci.">
        <title>Complete genome sequence of the termite hindgut bacterium Spirochaeta coccoides type strain (SPN1(T)), reclassification in the genus Sphaerochaeta as Sphaerochaeta coccoides comb. nov. and emendations of the family Spirochaetaceae and the genus Sphaerochaeta.</title>
        <authorList>
            <person name="Abt B."/>
            <person name="Han C."/>
            <person name="Scheuner C."/>
            <person name="Lu M."/>
            <person name="Lapidus A."/>
            <person name="Nolan M."/>
            <person name="Lucas S."/>
            <person name="Hammon N."/>
            <person name="Deshpande S."/>
            <person name="Cheng J.F."/>
            <person name="Tapia R."/>
            <person name="Goodwin L.A."/>
            <person name="Pitluck S."/>
            <person name="Liolios K."/>
            <person name="Pagani I."/>
            <person name="Ivanova N."/>
            <person name="Mavromatis K."/>
            <person name="Mikhailova N."/>
            <person name="Huntemann M."/>
            <person name="Pati A."/>
            <person name="Chen A."/>
            <person name="Palaniappan K."/>
            <person name="Land M."/>
            <person name="Hauser L."/>
            <person name="Brambilla E.M."/>
            <person name="Rohde M."/>
            <person name="Spring S."/>
            <person name="Gronow S."/>
            <person name="Goker M."/>
            <person name="Woyke T."/>
            <person name="Bristow J."/>
            <person name="Eisen J.A."/>
            <person name="Markowitz V."/>
            <person name="Hugenholtz P."/>
            <person name="Kyrpides N.C."/>
            <person name="Klenk H.P."/>
            <person name="Detter J.C."/>
        </authorList>
    </citation>
    <scope>NUCLEOTIDE SEQUENCE [LARGE SCALE GENOMIC DNA]</scope>
    <source>
        <strain evidence="6">ATCC BAA-1237 / DSM 17374 / SPN1</strain>
    </source>
</reference>
<evidence type="ECO:0000256" key="2">
    <source>
        <dbReference type="ARBA" id="ARBA00023125"/>
    </source>
</evidence>
<protein>
    <submittedName>
        <fullName evidence="5">Transcriptional regulator, DeoR family</fullName>
    </submittedName>
</protein>
<dbReference type="InterPro" id="IPR036390">
    <property type="entry name" value="WH_DNA-bd_sf"/>
</dbReference>
<dbReference type="eggNOG" id="COG1349">
    <property type="taxonomic scope" value="Bacteria"/>
</dbReference>
<evidence type="ECO:0000256" key="1">
    <source>
        <dbReference type="ARBA" id="ARBA00023015"/>
    </source>
</evidence>
<dbReference type="SMART" id="SM00420">
    <property type="entry name" value="HTH_DEOR"/>
    <property type="match status" value="1"/>
</dbReference>
<evidence type="ECO:0000256" key="3">
    <source>
        <dbReference type="ARBA" id="ARBA00023163"/>
    </source>
</evidence>
<dbReference type="InterPro" id="IPR001034">
    <property type="entry name" value="DeoR_HTH"/>
</dbReference>
<organism evidence="5 6">
    <name type="scientific">Parasphaerochaeta coccoides (strain ATCC BAA-1237 / DSM 17374 / SPN1)</name>
    <name type="common">Sphaerochaeta coccoides</name>
    <dbReference type="NCBI Taxonomy" id="760011"/>
    <lineage>
        <taxon>Bacteria</taxon>
        <taxon>Pseudomonadati</taxon>
        <taxon>Spirochaetota</taxon>
        <taxon>Spirochaetia</taxon>
        <taxon>Spirochaetales</taxon>
        <taxon>Sphaerochaetaceae</taxon>
        <taxon>Parasphaerochaeta</taxon>
    </lineage>
</organism>
<proteinExistence type="predicted"/>
<dbReference type="GO" id="GO:0003700">
    <property type="term" value="F:DNA-binding transcription factor activity"/>
    <property type="evidence" value="ECO:0007669"/>
    <property type="project" value="InterPro"/>
</dbReference>
<feature type="domain" description="HTH deoR-type" evidence="4">
    <location>
        <begin position="4"/>
        <end position="59"/>
    </location>
</feature>
<dbReference type="InterPro" id="IPR050313">
    <property type="entry name" value="Carb_Metab_HTH_regulators"/>
</dbReference>
<dbReference type="SUPFAM" id="SSF100950">
    <property type="entry name" value="NagB/RpiA/CoA transferase-like"/>
    <property type="match status" value="1"/>
</dbReference>
<dbReference type="SMART" id="SM01134">
    <property type="entry name" value="DeoRC"/>
    <property type="match status" value="1"/>
</dbReference>
<dbReference type="InterPro" id="IPR037171">
    <property type="entry name" value="NagB/RpiA_transferase-like"/>
</dbReference>
<dbReference type="PANTHER" id="PTHR30363">
    <property type="entry name" value="HTH-TYPE TRANSCRIPTIONAL REGULATOR SRLR-RELATED"/>
    <property type="match status" value="1"/>
</dbReference>
<evidence type="ECO:0000259" key="4">
    <source>
        <dbReference type="PROSITE" id="PS51000"/>
    </source>
</evidence>
<dbReference type="Pfam" id="PF00455">
    <property type="entry name" value="DeoRC"/>
    <property type="match status" value="1"/>
</dbReference>
<dbReference type="InterPro" id="IPR036388">
    <property type="entry name" value="WH-like_DNA-bd_sf"/>
</dbReference>
<dbReference type="Pfam" id="PF08220">
    <property type="entry name" value="HTH_DeoR"/>
    <property type="match status" value="1"/>
</dbReference>